<comment type="caution">
    <text evidence="2">The sequence shown here is derived from an EMBL/GenBank/DDBJ whole genome shotgun (WGS) entry which is preliminary data.</text>
</comment>
<gene>
    <name evidence="2" type="ORF">O181_017263</name>
</gene>
<organism evidence="2 3">
    <name type="scientific">Austropuccinia psidii MF-1</name>
    <dbReference type="NCBI Taxonomy" id="1389203"/>
    <lineage>
        <taxon>Eukaryota</taxon>
        <taxon>Fungi</taxon>
        <taxon>Dikarya</taxon>
        <taxon>Basidiomycota</taxon>
        <taxon>Pucciniomycotina</taxon>
        <taxon>Pucciniomycetes</taxon>
        <taxon>Pucciniales</taxon>
        <taxon>Sphaerophragmiaceae</taxon>
        <taxon>Austropuccinia</taxon>
    </lineage>
</organism>
<evidence type="ECO:0000313" key="3">
    <source>
        <dbReference type="Proteomes" id="UP000765509"/>
    </source>
</evidence>
<dbReference type="AlphaFoldDB" id="A0A9Q3GRM8"/>
<dbReference type="Proteomes" id="UP000765509">
    <property type="component" value="Unassembled WGS sequence"/>
</dbReference>
<feature type="compositionally biased region" description="Acidic residues" evidence="1">
    <location>
        <begin position="41"/>
        <end position="56"/>
    </location>
</feature>
<keyword evidence="3" id="KW-1185">Reference proteome</keyword>
<evidence type="ECO:0000256" key="1">
    <source>
        <dbReference type="SAM" id="MobiDB-lite"/>
    </source>
</evidence>
<sequence>MEGVEPSRRGGVKSQRSRSSSGLWGGYPSIPQGPRRRSGEDKEEEGEDSVEEEESEESKAAAALEGVPKASEAPNLASSNQPLVSQAETKFLKMMEQMNQLMG</sequence>
<name>A0A9Q3GRM8_9BASI</name>
<feature type="region of interest" description="Disordered" evidence="1">
    <location>
        <begin position="1"/>
        <end position="83"/>
    </location>
</feature>
<dbReference type="EMBL" id="AVOT02004848">
    <property type="protein sequence ID" value="MBW0477548.1"/>
    <property type="molecule type" value="Genomic_DNA"/>
</dbReference>
<evidence type="ECO:0000313" key="2">
    <source>
        <dbReference type="EMBL" id="MBW0477548.1"/>
    </source>
</evidence>
<accession>A0A9Q3GRM8</accession>
<protein>
    <submittedName>
        <fullName evidence="2">Uncharacterized protein</fullName>
    </submittedName>
</protein>
<reference evidence="2" key="1">
    <citation type="submission" date="2021-03" db="EMBL/GenBank/DDBJ databases">
        <title>Draft genome sequence of rust myrtle Austropuccinia psidii MF-1, a brazilian biotype.</title>
        <authorList>
            <person name="Quecine M.C."/>
            <person name="Pachon D.M.R."/>
            <person name="Bonatelli M.L."/>
            <person name="Correr F.H."/>
            <person name="Franceschini L.M."/>
            <person name="Leite T.F."/>
            <person name="Margarido G.R.A."/>
            <person name="Almeida C.A."/>
            <person name="Ferrarezi J.A."/>
            <person name="Labate C.A."/>
        </authorList>
    </citation>
    <scope>NUCLEOTIDE SEQUENCE</scope>
    <source>
        <strain evidence="2">MF-1</strain>
    </source>
</reference>
<proteinExistence type="predicted"/>